<dbReference type="PROSITE" id="PS50885">
    <property type="entry name" value="HAMP"/>
    <property type="match status" value="1"/>
</dbReference>
<dbReference type="PANTHER" id="PTHR32089:SF112">
    <property type="entry name" value="LYSOZYME-LIKE PROTEIN-RELATED"/>
    <property type="match status" value="1"/>
</dbReference>
<proteinExistence type="inferred from homology"/>
<dbReference type="SUPFAM" id="SSF58104">
    <property type="entry name" value="Methyl-accepting chemotaxis protein (MCP) signaling domain"/>
    <property type="match status" value="1"/>
</dbReference>
<evidence type="ECO:0000256" key="3">
    <source>
        <dbReference type="PROSITE-ProRule" id="PRU00284"/>
    </source>
</evidence>
<dbReference type="STRING" id="869279.SE15_07820"/>
<keyword evidence="5" id="KW-0472">Membrane</keyword>
<accession>A0A0P6XVJ1</accession>
<evidence type="ECO:0000256" key="4">
    <source>
        <dbReference type="SAM" id="Coils"/>
    </source>
</evidence>
<feature type="transmembrane region" description="Helical" evidence="5">
    <location>
        <begin position="51"/>
        <end position="71"/>
    </location>
</feature>
<gene>
    <name evidence="8" type="ORF">SE15_07820</name>
</gene>
<evidence type="ECO:0000259" key="6">
    <source>
        <dbReference type="PROSITE" id="PS50111"/>
    </source>
</evidence>
<name>A0A0P6XVJ1_9CHLR</name>
<comment type="similarity">
    <text evidence="2">Belongs to the methyl-accepting chemotaxis (MCP) protein family.</text>
</comment>
<feature type="transmembrane region" description="Helical" evidence="5">
    <location>
        <begin position="77"/>
        <end position="98"/>
    </location>
</feature>
<keyword evidence="1 3" id="KW-0807">Transducer</keyword>
<dbReference type="PROSITE" id="PS50111">
    <property type="entry name" value="CHEMOTAXIS_TRANSDUC_2"/>
    <property type="match status" value="1"/>
</dbReference>
<dbReference type="Proteomes" id="UP000050544">
    <property type="component" value="Unassembled WGS sequence"/>
</dbReference>
<reference evidence="8 9" key="1">
    <citation type="submission" date="2015-07" db="EMBL/GenBank/DDBJ databases">
        <title>Whole genome sequence of Thermanaerothrix daxensis DSM 23592.</title>
        <authorList>
            <person name="Hemp J."/>
            <person name="Ward L.M."/>
            <person name="Pace L.A."/>
            <person name="Fischer W.W."/>
        </authorList>
    </citation>
    <scope>NUCLEOTIDE SEQUENCE [LARGE SCALE GENOMIC DNA]</scope>
    <source>
        <strain evidence="8 9">GNS-1</strain>
    </source>
</reference>
<comment type="caution">
    <text evidence="8">The sequence shown here is derived from an EMBL/GenBank/DDBJ whole genome shotgun (WGS) entry which is preliminary data.</text>
</comment>
<evidence type="ECO:0000256" key="1">
    <source>
        <dbReference type="ARBA" id="ARBA00023224"/>
    </source>
</evidence>
<keyword evidence="5" id="KW-1133">Transmembrane helix</keyword>
<dbReference type="Gene3D" id="6.10.340.10">
    <property type="match status" value="1"/>
</dbReference>
<evidence type="ECO:0008006" key="10">
    <source>
        <dbReference type="Google" id="ProtNLM"/>
    </source>
</evidence>
<dbReference type="InterPro" id="IPR004089">
    <property type="entry name" value="MCPsignal_dom"/>
</dbReference>
<sequence>MGKECMAAFWGEFKGVMAQMDGLTFAGLILLVALLTLGIVYLVFRRGIALRLNAIVVGMTSLAATAGFILGKQGLTLAGLGLAVVSVAPAYFLLLLALKRIVLPIQSVAESALQLSQGDLGQNRSIEGWDEIRDLLQAQRQIREYLLQINSIAEKIAGGNLAQDIGARSENDAIGQALVRMVKSLREVISKMTQNIDQISREYGNIAFAADQTRQATREISDNLHHVAQQTNEQIERLRATLQAIEQMALAINGVSKGAQEQAQAVAEASRRMQQITEKIQVVAERAHLAEQVTGEVSVSARRGSQVIGESIERMRRIVESTQHVQEKAEWVGQNTRQIGIILETTQELAAQTNLLALNAAIEAARAGEQGKGFAVVADEVRKPAEKSVQATKEIAGLIRDIQMSVSEMGVAIQEQGKEIDAGVQQSLHAGEALDAILKGIGEVESRIQDISEAADEIHEATRGLMVAMETVSAVVEENTAATEELAASAAEVTTTVRAYVGASEQNMGVLNNVAQASEQIRDQVAAVTSSIQRMSEQTTLLQQQIARIVTQQVSGKVSRGSALIGRLDFVREKYGQAALDQVISRVPAEVQQILRGKIDPEGEYPPEVLGALTAAIKDTLAGGKDDILREMTRYRAKYDIQPGAALAKYFKPGDPGYIIRRMDLGLRHNWGDGVIVRIFDLAENHVRMEVDMGKKQPRERCTYNHVGWMEGVIEAAGGVPYIRKTRCVYNGDPICEYDVRWEMVSTPSKQEVRLR</sequence>
<protein>
    <recommendedName>
        <fullName evidence="10">Methyl-accepting transducer domain-containing protein</fullName>
    </recommendedName>
</protein>
<evidence type="ECO:0000313" key="8">
    <source>
        <dbReference type="EMBL" id="KPL83158.1"/>
    </source>
</evidence>
<feature type="domain" description="Methyl-accepting transducer" evidence="6">
    <location>
        <begin position="237"/>
        <end position="494"/>
    </location>
</feature>
<evidence type="ECO:0000256" key="5">
    <source>
        <dbReference type="SAM" id="Phobius"/>
    </source>
</evidence>
<dbReference type="AlphaFoldDB" id="A0A0P6XVJ1"/>
<dbReference type="EMBL" id="LGKO01000004">
    <property type="protein sequence ID" value="KPL83158.1"/>
    <property type="molecule type" value="Genomic_DNA"/>
</dbReference>
<keyword evidence="4" id="KW-0175">Coiled coil</keyword>
<dbReference type="Gene3D" id="1.10.287.950">
    <property type="entry name" value="Methyl-accepting chemotaxis protein"/>
    <property type="match status" value="1"/>
</dbReference>
<organism evidence="8 9">
    <name type="scientific">Thermanaerothrix daxensis</name>
    <dbReference type="NCBI Taxonomy" id="869279"/>
    <lineage>
        <taxon>Bacteria</taxon>
        <taxon>Bacillati</taxon>
        <taxon>Chloroflexota</taxon>
        <taxon>Anaerolineae</taxon>
        <taxon>Anaerolineales</taxon>
        <taxon>Anaerolineaceae</taxon>
        <taxon>Thermanaerothrix</taxon>
    </lineage>
</organism>
<dbReference type="GO" id="GO:0007165">
    <property type="term" value="P:signal transduction"/>
    <property type="evidence" value="ECO:0007669"/>
    <property type="project" value="UniProtKB-KW"/>
</dbReference>
<feature type="domain" description="HAMP" evidence="7">
    <location>
        <begin position="140"/>
        <end position="190"/>
    </location>
</feature>
<keyword evidence="9" id="KW-1185">Reference proteome</keyword>
<dbReference type="InterPro" id="IPR003660">
    <property type="entry name" value="HAMP_dom"/>
</dbReference>
<feature type="transmembrane region" description="Helical" evidence="5">
    <location>
        <begin position="23"/>
        <end position="44"/>
    </location>
</feature>
<feature type="coiled-coil region" evidence="4">
    <location>
        <begin position="228"/>
        <end position="286"/>
    </location>
</feature>
<dbReference type="GO" id="GO:0016020">
    <property type="term" value="C:membrane"/>
    <property type="evidence" value="ECO:0007669"/>
    <property type="project" value="InterPro"/>
</dbReference>
<dbReference type="SMART" id="SM00283">
    <property type="entry name" value="MA"/>
    <property type="match status" value="1"/>
</dbReference>
<evidence type="ECO:0000256" key="2">
    <source>
        <dbReference type="ARBA" id="ARBA00029447"/>
    </source>
</evidence>
<evidence type="ECO:0000313" key="9">
    <source>
        <dbReference type="Proteomes" id="UP000050544"/>
    </source>
</evidence>
<dbReference type="PANTHER" id="PTHR32089">
    <property type="entry name" value="METHYL-ACCEPTING CHEMOTAXIS PROTEIN MCPB"/>
    <property type="match status" value="1"/>
</dbReference>
<keyword evidence="5" id="KW-0812">Transmembrane</keyword>
<evidence type="ECO:0000259" key="7">
    <source>
        <dbReference type="PROSITE" id="PS50885"/>
    </source>
</evidence>
<dbReference type="Pfam" id="PF00015">
    <property type="entry name" value="MCPsignal"/>
    <property type="match status" value="1"/>
</dbReference>